<comment type="caution">
    <text evidence="8">The sequence shown here is derived from an EMBL/GenBank/DDBJ whole genome shotgun (WGS) entry which is preliminary data.</text>
</comment>
<evidence type="ECO:0000256" key="4">
    <source>
        <dbReference type="ARBA" id="ARBA00022475"/>
    </source>
</evidence>
<dbReference type="GO" id="GO:0016887">
    <property type="term" value="F:ATP hydrolysis activity"/>
    <property type="evidence" value="ECO:0007669"/>
    <property type="project" value="InterPro"/>
</dbReference>
<dbReference type="NCBIfam" id="TIGR01727">
    <property type="entry name" value="oligo_HPY"/>
    <property type="match status" value="1"/>
</dbReference>
<keyword evidence="7" id="KW-0472">Membrane</keyword>
<dbReference type="GO" id="GO:0005886">
    <property type="term" value="C:plasma membrane"/>
    <property type="evidence" value="ECO:0007669"/>
    <property type="project" value="UniProtKB-SubCell"/>
</dbReference>
<evidence type="ECO:0000256" key="5">
    <source>
        <dbReference type="ARBA" id="ARBA00022741"/>
    </source>
</evidence>
<comment type="similarity">
    <text evidence="2">Belongs to the ABC transporter superfamily.</text>
</comment>
<dbReference type="FunFam" id="3.40.50.300:FF:000016">
    <property type="entry name" value="Oligopeptide ABC transporter ATP-binding component"/>
    <property type="match status" value="1"/>
</dbReference>
<dbReference type="InterPro" id="IPR003593">
    <property type="entry name" value="AAA+_ATPase"/>
</dbReference>
<dbReference type="InterPro" id="IPR003439">
    <property type="entry name" value="ABC_transporter-like_ATP-bd"/>
</dbReference>
<keyword evidence="5" id="KW-0547">Nucleotide-binding</keyword>
<dbReference type="SUPFAM" id="SSF52540">
    <property type="entry name" value="P-loop containing nucleoside triphosphate hydrolases"/>
    <property type="match status" value="1"/>
</dbReference>
<dbReference type="Pfam" id="PF08352">
    <property type="entry name" value="oligo_HPY"/>
    <property type="match status" value="1"/>
</dbReference>
<evidence type="ECO:0000313" key="8">
    <source>
        <dbReference type="EMBL" id="MTB93740.1"/>
    </source>
</evidence>
<dbReference type="InterPro" id="IPR027417">
    <property type="entry name" value="P-loop_NTPase"/>
</dbReference>
<gene>
    <name evidence="8" type="ORF">GGQ22_01455</name>
</gene>
<dbReference type="InterPro" id="IPR017871">
    <property type="entry name" value="ABC_transporter-like_CS"/>
</dbReference>
<keyword evidence="4" id="KW-1003">Cell membrane</keyword>
<evidence type="ECO:0000313" key="9">
    <source>
        <dbReference type="Proteomes" id="UP000433406"/>
    </source>
</evidence>
<sequence length="346" mass="37495">MPTGAAAAPLLEVSNLRTVLPTGRGPVRAVDGVSFSVDEGETLGIVGESGSGKSVLMRTIMNLLPETVLIDEQSEIRFAGRDIRGMSPAEAKHFWGKEIAMVFQDPMTSLNPVKKVGTQLTESLRFHLGLSRKAAVERALELLNMVRIPEPRRRMDQYPHEMSGGMRQRVVIAIALACEPRLLIADEPTTALDVTVQRGVLDLLAEIQATRGMAMILITHDLGVVAGRANRVGVMYGGQLMELADTRTLFREVRHPYTAALLASIPDLNQPSHTRLATIEGRPPDMVNPPEGCRFAPRCQHVTDACTAGTPAFVSLGDRDRGVRCILPSALEGAPAHLPQPVLTEI</sequence>
<dbReference type="InterPro" id="IPR050388">
    <property type="entry name" value="ABC_Ni/Peptide_Import"/>
</dbReference>
<organism evidence="8 9">
    <name type="scientific">Nocardioides marmotae</name>
    <dbReference type="NCBI Taxonomy" id="2663857"/>
    <lineage>
        <taxon>Bacteria</taxon>
        <taxon>Bacillati</taxon>
        <taxon>Actinomycetota</taxon>
        <taxon>Actinomycetes</taxon>
        <taxon>Propionibacteriales</taxon>
        <taxon>Nocardioidaceae</taxon>
        <taxon>Nocardioides</taxon>
    </lineage>
</organism>
<accession>A0A6I3J8X3</accession>
<dbReference type="PROSITE" id="PS50893">
    <property type="entry name" value="ABC_TRANSPORTER_2"/>
    <property type="match status" value="1"/>
</dbReference>
<dbReference type="AlphaFoldDB" id="A0A6I3J8X3"/>
<dbReference type="Pfam" id="PF00005">
    <property type="entry name" value="ABC_tran"/>
    <property type="match status" value="1"/>
</dbReference>
<dbReference type="SMART" id="SM00382">
    <property type="entry name" value="AAA"/>
    <property type="match status" value="1"/>
</dbReference>
<name>A0A6I3J8X3_9ACTN</name>
<dbReference type="GO" id="GO:0015833">
    <property type="term" value="P:peptide transport"/>
    <property type="evidence" value="ECO:0007669"/>
    <property type="project" value="InterPro"/>
</dbReference>
<protein>
    <submittedName>
        <fullName evidence="8">ATP-binding cassette domain-containing protein</fullName>
    </submittedName>
</protein>
<dbReference type="PROSITE" id="PS00211">
    <property type="entry name" value="ABC_TRANSPORTER_1"/>
    <property type="match status" value="1"/>
</dbReference>
<dbReference type="PANTHER" id="PTHR43297">
    <property type="entry name" value="OLIGOPEPTIDE TRANSPORT ATP-BINDING PROTEIN APPD"/>
    <property type="match status" value="1"/>
</dbReference>
<keyword evidence="6 8" id="KW-0067">ATP-binding</keyword>
<dbReference type="PANTHER" id="PTHR43297:SF2">
    <property type="entry name" value="DIPEPTIDE TRANSPORT ATP-BINDING PROTEIN DPPD"/>
    <property type="match status" value="1"/>
</dbReference>
<dbReference type="RefSeq" id="WP_171897171.1">
    <property type="nucleotide sequence ID" value="NZ_WLCI01000002.1"/>
</dbReference>
<evidence type="ECO:0000256" key="1">
    <source>
        <dbReference type="ARBA" id="ARBA00004202"/>
    </source>
</evidence>
<dbReference type="Proteomes" id="UP000433406">
    <property type="component" value="Unassembled WGS sequence"/>
</dbReference>
<dbReference type="EMBL" id="WLCI01000002">
    <property type="protein sequence ID" value="MTB93740.1"/>
    <property type="molecule type" value="Genomic_DNA"/>
</dbReference>
<keyword evidence="9" id="KW-1185">Reference proteome</keyword>
<proteinExistence type="inferred from homology"/>
<dbReference type="Gene3D" id="3.40.50.300">
    <property type="entry name" value="P-loop containing nucleotide triphosphate hydrolases"/>
    <property type="match status" value="1"/>
</dbReference>
<reference evidence="8 9" key="1">
    <citation type="submission" date="2019-10" db="EMBL/GenBank/DDBJ databases">
        <title>Nocardioides novel species isolated from the excrement of Marmot.</title>
        <authorList>
            <person name="Zhang G."/>
        </authorList>
    </citation>
    <scope>NUCLEOTIDE SEQUENCE [LARGE SCALE GENOMIC DNA]</scope>
    <source>
        <strain evidence="9">zg-579</strain>
    </source>
</reference>
<evidence type="ECO:0000256" key="7">
    <source>
        <dbReference type="ARBA" id="ARBA00023136"/>
    </source>
</evidence>
<dbReference type="InterPro" id="IPR013563">
    <property type="entry name" value="Oligopep_ABC_C"/>
</dbReference>
<keyword evidence="3" id="KW-0813">Transport</keyword>
<dbReference type="GO" id="GO:0005524">
    <property type="term" value="F:ATP binding"/>
    <property type="evidence" value="ECO:0007669"/>
    <property type="project" value="UniProtKB-KW"/>
</dbReference>
<evidence type="ECO:0000256" key="3">
    <source>
        <dbReference type="ARBA" id="ARBA00022448"/>
    </source>
</evidence>
<dbReference type="CDD" id="cd03257">
    <property type="entry name" value="ABC_NikE_OppD_transporters"/>
    <property type="match status" value="1"/>
</dbReference>
<evidence type="ECO:0000256" key="2">
    <source>
        <dbReference type="ARBA" id="ARBA00005417"/>
    </source>
</evidence>
<comment type="subcellular location">
    <subcellularLocation>
        <location evidence="1">Cell membrane</location>
        <topology evidence="1">Peripheral membrane protein</topology>
    </subcellularLocation>
</comment>
<evidence type="ECO:0000256" key="6">
    <source>
        <dbReference type="ARBA" id="ARBA00022840"/>
    </source>
</evidence>